<dbReference type="Gene3D" id="3.10.20.30">
    <property type="match status" value="1"/>
</dbReference>
<dbReference type="SMART" id="SM00954">
    <property type="entry name" value="RelA_SpoT"/>
    <property type="match status" value="1"/>
</dbReference>
<comment type="function">
    <text evidence="2">In eubacteria ppGpp (guanosine 3'-diphosphate 5'-diphosphate) is a mediator of the stringent response that coordinates a variety of cellular activities in response to changes in nutritional abundance.</text>
</comment>
<dbReference type="FunFam" id="1.10.3210.10:FF:000001">
    <property type="entry name" value="GTP pyrophosphokinase RelA"/>
    <property type="match status" value="1"/>
</dbReference>
<dbReference type="CDD" id="cd05399">
    <property type="entry name" value="NT_Rel-Spo_like"/>
    <property type="match status" value="1"/>
</dbReference>
<sequence>MPNRNQTINGLIKIIESYDKKADFEMIRLVYDYAKDAHEGQFRKSGEPYIIHPLAAAYILANMSIDPVIIMATLLHDVPEDTDRTLADLEKNFGKEIASLVEGITKLGKLKYRGVERYIENLRKMFIAMAEDVRVMIIKFADRIHNLSTLDALPPQKRYRIALESLEIYAPIANRLGMDEMKGQLEDLSFKFVYPKEYERVKKLRDEKLQGKEKYFKHIINITQKELENSNISVISIHGRNKKLYSLYKKMLDKNNEIGRIYDIVAIRIIVDNIAKCYATLGILHSIWKPIKGRIKDYIAQPKPNGYQSLHTTVFAEGGEPVEFQIRTLDMHEDAEYGIAAHWHYDEHGSKRPHKEIKWVQELAQIQKDILNKLSDLEEMKVDFLQTRIFVLTPKGDVIDLPEGATPVDFAYHIHSDIGNKCIGSRVNEKMVSLDTELKNGDIVEIDTDKNRKGPSPDWAKFVKTHTAKAHIANFTKQKNGIARFFNILPKKGEK</sequence>
<dbReference type="PROSITE" id="PS51880">
    <property type="entry name" value="TGS"/>
    <property type="match status" value="1"/>
</dbReference>
<dbReference type="InterPro" id="IPR004095">
    <property type="entry name" value="TGS"/>
</dbReference>
<dbReference type="Pfam" id="PF02824">
    <property type="entry name" value="TGS"/>
    <property type="match status" value="1"/>
</dbReference>
<reference evidence="6" key="1">
    <citation type="submission" date="2017-09" db="EMBL/GenBank/DDBJ databases">
        <title>Depth-based differentiation of microbial function through sediment-hosted aquifers and enrichment of novel symbionts in the deep terrestrial subsurface.</title>
        <authorList>
            <person name="Probst A.J."/>
            <person name="Ladd B."/>
            <person name="Jarett J.K."/>
            <person name="Geller-Mcgrath D.E."/>
            <person name="Sieber C.M.K."/>
            <person name="Emerson J.B."/>
            <person name="Anantharaman K."/>
            <person name="Thomas B.C."/>
            <person name="Malmstrom R."/>
            <person name="Stieglmeier M."/>
            <person name="Klingl A."/>
            <person name="Woyke T."/>
            <person name="Ryan C.M."/>
            <person name="Banfield J.F."/>
        </authorList>
    </citation>
    <scope>NUCLEOTIDE SEQUENCE [LARGE SCALE GENOMIC DNA]</scope>
</reference>
<evidence type="ECO:0000313" key="5">
    <source>
        <dbReference type="EMBL" id="PIZ96874.1"/>
    </source>
</evidence>
<dbReference type="CDD" id="cd00077">
    <property type="entry name" value="HDc"/>
    <property type="match status" value="1"/>
</dbReference>
<dbReference type="InterPro" id="IPR004811">
    <property type="entry name" value="RelA/Spo_fam"/>
</dbReference>
<dbReference type="InterPro" id="IPR012676">
    <property type="entry name" value="TGS-like"/>
</dbReference>
<dbReference type="Proteomes" id="UP000231453">
    <property type="component" value="Unassembled WGS sequence"/>
</dbReference>
<evidence type="ECO:0000259" key="3">
    <source>
        <dbReference type="PROSITE" id="PS51831"/>
    </source>
</evidence>
<comment type="pathway">
    <text evidence="1">Purine metabolism.</text>
</comment>
<dbReference type="GO" id="GO:0005886">
    <property type="term" value="C:plasma membrane"/>
    <property type="evidence" value="ECO:0007669"/>
    <property type="project" value="TreeGrafter"/>
</dbReference>
<comment type="caution">
    <text evidence="5">The sequence shown here is derived from an EMBL/GenBank/DDBJ whole genome shotgun (WGS) entry which is preliminary data.</text>
</comment>
<dbReference type="InterPro" id="IPR012675">
    <property type="entry name" value="Beta-grasp_dom_sf"/>
</dbReference>
<dbReference type="FunFam" id="3.10.20.30:FF:000002">
    <property type="entry name" value="GTP pyrophosphokinase (RelA/SpoT)"/>
    <property type="match status" value="1"/>
</dbReference>
<dbReference type="InterPro" id="IPR003607">
    <property type="entry name" value="HD/PDEase_dom"/>
</dbReference>
<dbReference type="AlphaFoldDB" id="A0A2M7VCD4"/>
<dbReference type="SUPFAM" id="SSF81301">
    <property type="entry name" value="Nucleotidyltransferase"/>
    <property type="match status" value="1"/>
</dbReference>
<dbReference type="SUPFAM" id="SSF109604">
    <property type="entry name" value="HD-domain/PDEase-like"/>
    <property type="match status" value="1"/>
</dbReference>
<dbReference type="PANTHER" id="PTHR21262:SF31">
    <property type="entry name" value="GTP PYROPHOSPHOKINASE"/>
    <property type="match status" value="1"/>
</dbReference>
<dbReference type="PROSITE" id="PS51831">
    <property type="entry name" value="HD"/>
    <property type="match status" value="1"/>
</dbReference>
<feature type="domain" description="HD" evidence="3">
    <location>
        <begin position="49"/>
        <end position="147"/>
    </location>
</feature>
<dbReference type="InterPro" id="IPR033655">
    <property type="entry name" value="TGS_RelA/SpoT"/>
</dbReference>
<dbReference type="InterPro" id="IPR006674">
    <property type="entry name" value="HD_domain"/>
</dbReference>
<feature type="domain" description="TGS" evidence="4">
    <location>
        <begin position="385"/>
        <end position="448"/>
    </location>
</feature>
<dbReference type="SUPFAM" id="SSF81271">
    <property type="entry name" value="TGS-like"/>
    <property type="match status" value="1"/>
</dbReference>
<dbReference type="GO" id="GO:0015969">
    <property type="term" value="P:guanosine tetraphosphate metabolic process"/>
    <property type="evidence" value="ECO:0007669"/>
    <property type="project" value="InterPro"/>
</dbReference>
<evidence type="ECO:0000313" key="6">
    <source>
        <dbReference type="Proteomes" id="UP000231453"/>
    </source>
</evidence>
<protein>
    <recommendedName>
        <fullName evidence="7">(P)ppGpp synthetase</fullName>
    </recommendedName>
</protein>
<organism evidence="5 6">
    <name type="scientific">Candidatus Magasanikbacteria bacterium CG_4_10_14_0_2_um_filter_33_14</name>
    <dbReference type="NCBI Taxonomy" id="1974636"/>
    <lineage>
        <taxon>Bacteria</taxon>
        <taxon>Candidatus Magasanikiibacteriota</taxon>
    </lineage>
</organism>
<evidence type="ECO:0000259" key="4">
    <source>
        <dbReference type="PROSITE" id="PS51880"/>
    </source>
</evidence>
<comment type="similarity">
    <text evidence="2">Belongs to the relA/spoT family.</text>
</comment>
<dbReference type="Pfam" id="PF04607">
    <property type="entry name" value="RelA_SpoT"/>
    <property type="match status" value="1"/>
</dbReference>
<dbReference type="PANTHER" id="PTHR21262">
    <property type="entry name" value="GUANOSINE-3',5'-BIS DIPHOSPHATE 3'-PYROPHOSPHOHYDROLASE"/>
    <property type="match status" value="1"/>
</dbReference>
<dbReference type="CDD" id="cd01668">
    <property type="entry name" value="TGS_RSH"/>
    <property type="match status" value="1"/>
</dbReference>
<evidence type="ECO:0008006" key="7">
    <source>
        <dbReference type="Google" id="ProtNLM"/>
    </source>
</evidence>
<dbReference type="InterPro" id="IPR043519">
    <property type="entry name" value="NT_sf"/>
</dbReference>
<name>A0A2M7VCD4_9BACT</name>
<evidence type="ECO:0000256" key="2">
    <source>
        <dbReference type="RuleBase" id="RU003847"/>
    </source>
</evidence>
<dbReference type="FunFam" id="3.30.460.10:FF:000001">
    <property type="entry name" value="GTP pyrophosphokinase RelA"/>
    <property type="match status" value="1"/>
</dbReference>
<dbReference type="Pfam" id="PF13328">
    <property type="entry name" value="HD_4"/>
    <property type="match status" value="1"/>
</dbReference>
<dbReference type="Gene3D" id="1.10.3210.10">
    <property type="entry name" value="Hypothetical protein af1432"/>
    <property type="match status" value="1"/>
</dbReference>
<dbReference type="EMBL" id="PFPL01000005">
    <property type="protein sequence ID" value="PIZ96874.1"/>
    <property type="molecule type" value="Genomic_DNA"/>
</dbReference>
<accession>A0A2M7VCD4</accession>
<gene>
    <name evidence="5" type="ORF">COX80_00280</name>
</gene>
<dbReference type="NCBIfam" id="TIGR00691">
    <property type="entry name" value="spoT_relA"/>
    <property type="match status" value="1"/>
</dbReference>
<evidence type="ECO:0000256" key="1">
    <source>
        <dbReference type="ARBA" id="ARBA00025704"/>
    </source>
</evidence>
<dbReference type="SMART" id="SM00471">
    <property type="entry name" value="HDc"/>
    <property type="match status" value="1"/>
</dbReference>
<proteinExistence type="inferred from homology"/>
<dbReference type="InterPro" id="IPR007685">
    <property type="entry name" value="RelA_SpoT"/>
</dbReference>
<dbReference type="Gene3D" id="3.30.460.10">
    <property type="entry name" value="Beta Polymerase, domain 2"/>
    <property type="match status" value="1"/>
</dbReference>